<feature type="transmembrane region" description="Helical" evidence="1">
    <location>
        <begin position="9"/>
        <end position="28"/>
    </location>
</feature>
<evidence type="ECO:0008006" key="4">
    <source>
        <dbReference type="Google" id="ProtNLM"/>
    </source>
</evidence>
<sequence length="203" mass="20376">MVLHPGRTALVVGGCVVLGAGVAMLLSADLGSDGYSTLVNGVAQRLGVSFWSANLAIGVLFLLLAAWRRVYPGPGTLIQVVVVGATVSAMLDVLTTPGSLLGQLALLVAAIPVLAVGIAAYLGSQLGAGPTEAAALAWDPPLPFRWSYSLVQGGGALVGWLLGATVGAGTIAVILLLGPAAGLAARLLRLDVRQRHGGSDRGV</sequence>
<protein>
    <recommendedName>
        <fullName evidence="4">Membrane protein YczE</fullName>
    </recommendedName>
</protein>
<evidence type="ECO:0000256" key="1">
    <source>
        <dbReference type="SAM" id="Phobius"/>
    </source>
</evidence>
<keyword evidence="1" id="KW-1133">Transmembrane helix</keyword>
<dbReference type="Pfam" id="PF19700">
    <property type="entry name" value="DUF6198"/>
    <property type="match status" value="1"/>
</dbReference>
<dbReference type="PATRIC" id="fig|1300347.3.peg.3637"/>
<reference evidence="2 3" key="1">
    <citation type="submission" date="2016-03" db="EMBL/GenBank/DDBJ databases">
        <title>Complete genome sequence of a soil Actinobacterium, Nocardioides dokdonensis FR1436.</title>
        <authorList>
            <person name="Kwon S.-K."/>
            <person name="Kim K."/>
            <person name="Kim J.F."/>
        </authorList>
    </citation>
    <scope>NUCLEOTIDE SEQUENCE [LARGE SCALE GENOMIC DNA]</scope>
    <source>
        <strain evidence="2 3">FR1436</strain>
    </source>
</reference>
<name>A0A1A9GQV9_9ACTN</name>
<dbReference type="PANTHER" id="PTHR40078:SF1">
    <property type="entry name" value="INTEGRAL MEMBRANE PROTEIN"/>
    <property type="match status" value="1"/>
</dbReference>
<dbReference type="OrthoDB" id="3746604at2"/>
<dbReference type="Proteomes" id="UP000077868">
    <property type="component" value="Chromosome"/>
</dbReference>
<organism evidence="2 3">
    <name type="scientific">Nocardioides dokdonensis FR1436</name>
    <dbReference type="NCBI Taxonomy" id="1300347"/>
    <lineage>
        <taxon>Bacteria</taxon>
        <taxon>Bacillati</taxon>
        <taxon>Actinomycetota</taxon>
        <taxon>Actinomycetes</taxon>
        <taxon>Propionibacteriales</taxon>
        <taxon>Nocardioidaceae</taxon>
        <taxon>Nocardioides</taxon>
    </lineage>
</organism>
<dbReference type="EMBL" id="CP015079">
    <property type="protein sequence ID" value="ANH40032.1"/>
    <property type="molecule type" value="Genomic_DNA"/>
</dbReference>
<dbReference type="KEGG" id="ndk:I601_3626"/>
<dbReference type="PANTHER" id="PTHR40078">
    <property type="entry name" value="INTEGRAL MEMBRANE PROTEIN-RELATED"/>
    <property type="match status" value="1"/>
</dbReference>
<keyword evidence="1" id="KW-0812">Transmembrane</keyword>
<feature type="transmembrane region" description="Helical" evidence="1">
    <location>
        <begin position="100"/>
        <end position="123"/>
    </location>
</feature>
<gene>
    <name evidence="2" type="ORF">I601_3626</name>
</gene>
<feature type="transmembrane region" description="Helical" evidence="1">
    <location>
        <begin position="48"/>
        <end position="67"/>
    </location>
</feature>
<proteinExistence type="predicted"/>
<keyword evidence="1" id="KW-0472">Membrane</keyword>
<evidence type="ECO:0000313" key="2">
    <source>
        <dbReference type="EMBL" id="ANH40032.1"/>
    </source>
</evidence>
<keyword evidence="3" id="KW-1185">Reference proteome</keyword>
<dbReference type="RefSeq" id="WP_068112795.1">
    <property type="nucleotide sequence ID" value="NZ_CP015079.1"/>
</dbReference>
<dbReference type="STRING" id="1300347.I601_3626"/>
<evidence type="ECO:0000313" key="3">
    <source>
        <dbReference type="Proteomes" id="UP000077868"/>
    </source>
</evidence>
<accession>A0A1A9GQV9</accession>
<dbReference type="InterPro" id="IPR038750">
    <property type="entry name" value="YczE/YyaS-like"/>
</dbReference>
<dbReference type="AlphaFoldDB" id="A0A1A9GQV9"/>